<keyword evidence="3" id="KW-0969">Cilium</keyword>
<keyword evidence="3" id="KW-0966">Cell projection</keyword>
<name>A0ABY8FIZ6_9GAMM</name>
<organism evidence="3 4">
    <name type="scientific">Salinicola endophyticus</name>
    <dbReference type="NCBI Taxonomy" id="1949083"/>
    <lineage>
        <taxon>Bacteria</taxon>
        <taxon>Pseudomonadati</taxon>
        <taxon>Pseudomonadota</taxon>
        <taxon>Gammaproteobacteria</taxon>
        <taxon>Oceanospirillales</taxon>
        <taxon>Halomonadaceae</taxon>
        <taxon>Salinicola</taxon>
    </lineage>
</organism>
<dbReference type="RefSeq" id="WP_282235230.1">
    <property type="nucleotide sequence ID" value="NZ_CP035631.1"/>
</dbReference>
<evidence type="ECO:0000256" key="1">
    <source>
        <dbReference type="SAM" id="MobiDB-lite"/>
    </source>
</evidence>
<dbReference type="Gene3D" id="3.30.750.140">
    <property type="match status" value="1"/>
</dbReference>
<evidence type="ECO:0000313" key="4">
    <source>
        <dbReference type="Proteomes" id="UP001321526"/>
    </source>
</evidence>
<protein>
    <submittedName>
        <fullName evidence="3">Flagellar hook-length control protein FliK</fullName>
    </submittedName>
</protein>
<feature type="domain" description="Flagellar hook-length control protein-like C-terminal" evidence="2">
    <location>
        <begin position="260"/>
        <end position="327"/>
    </location>
</feature>
<proteinExistence type="predicted"/>
<accession>A0ABY8FIZ6</accession>
<keyword evidence="4" id="KW-1185">Reference proteome</keyword>
<keyword evidence="3" id="KW-0282">Flagellum</keyword>
<dbReference type="InterPro" id="IPR038610">
    <property type="entry name" value="FliK-like_C_sf"/>
</dbReference>
<reference evidence="3 4" key="1">
    <citation type="submission" date="2019-01" db="EMBL/GenBank/DDBJ databases">
        <title>Genome sequence of Salinicola endophyticus REST5.</title>
        <authorList>
            <person name="Nascimento F.X."/>
        </authorList>
    </citation>
    <scope>NUCLEOTIDE SEQUENCE [LARGE SCALE GENOMIC DNA]</scope>
    <source>
        <strain evidence="3 4">REST5</strain>
    </source>
</reference>
<dbReference type="EMBL" id="CP035631">
    <property type="protein sequence ID" value="WFF42778.1"/>
    <property type="molecule type" value="Genomic_DNA"/>
</dbReference>
<feature type="region of interest" description="Disordered" evidence="1">
    <location>
        <begin position="121"/>
        <end position="159"/>
    </location>
</feature>
<dbReference type="Pfam" id="PF02120">
    <property type="entry name" value="Flg_hook"/>
    <property type="match status" value="1"/>
</dbReference>
<evidence type="ECO:0000259" key="2">
    <source>
        <dbReference type="Pfam" id="PF02120"/>
    </source>
</evidence>
<feature type="compositionally biased region" description="Low complexity" evidence="1">
    <location>
        <begin position="132"/>
        <end position="157"/>
    </location>
</feature>
<sequence length="336" mass="35700">MPVASAQTSLSRAAVEISQLLARHPVAQSSAITTTAALLSARNPSAEAAASTLSNSISGSGVFYESHLSRWLQGNYPLSKLWQEPQAWMGLSFRPSPQPQAALSPLMSAWRSLLLERPGTFSSGSAPRSDGHAGSSAPAAGAAARGVAHAPSSSAPAGAYRADGTQVAVRPAAGVTAGLPPLSGVQAAAGDESALPRQVHQLSQQPSEHLQSLVRHQLELMASPTLRWEGQLLPGMPMFFMLTEMPYHESHEQSEGSGGREEAPRQWRGEIRLTLPRLGEIEVELESVAADHWRVVIAASDAQARERIADELPALRGQLTARGLRVDLEMTEEKLA</sequence>
<dbReference type="InterPro" id="IPR021136">
    <property type="entry name" value="Flagellar_hook_control-like_C"/>
</dbReference>
<dbReference type="Proteomes" id="UP001321526">
    <property type="component" value="Chromosome"/>
</dbReference>
<gene>
    <name evidence="3" type="ORF">EVC62_15460</name>
</gene>
<evidence type="ECO:0000313" key="3">
    <source>
        <dbReference type="EMBL" id="WFF42778.1"/>
    </source>
</evidence>